<keyword evidence="2" id="KW-0597">Phosphoprotein</keyword>
<accession>I2AWI1</accession>
<dbReference type="InterPro" id="IPR006162">
    <property type="entry name" value="Ppantetheine_attach_site"/>
</dbReference>
<dbReference type="Pfam" id="PF00550">
    <property type="entry name" value="PP-binding"/>
    <property type="match status" value="1"/>
</dbReference>
<dbReference type="PROSITE" id="PS50075">
    <property type="entry name" value="CARRIER"/>
    <property type="match status" value="1"/>
</dbReference>
<protein>
    <submittedName>
        <fullName evidence="4">NodF</fullName>
    </submittedName>
</protein>
<proteinExistence type="predicted"/>
<dbReference type="EMBL" id="JQ889859">
    <property type="protein sequence ID" value="AFJ42523.1"/>
    <property type="molecule type" value="Genomic_DNA"/>
</dbReference>
<evidence type="ECO:0000256" key="1">
    <source>
        <dbReference type="ARBA" id="ARBA00022450"/>
    </source>
</evidence>
<reference evidence="4" key="2">
    <citation type="submission" date="2012-04" db="EMBL/GenBank/DDBJ databases">
        <authorList>
            <person name="Op den Camp R.H.M."/>
            <person name="Polone E."/>
            <person name="Fedorova E."/>
            <person name="Roelofsen W."/>
            <person name="Squartini A."/>
            <person name="Op den Camp H.J.M."/>
            <person name="Bisseling T."/>
            <person name="Geurts R."/>
        </authorList>
    </citation>
    <scope>NUCLEOTIDE SEQUENCE</scope>
    <source>
        <strain evidence="4">WUR2</strain>
    </source>
</reference>
<dbReference type="SUPFAM" id="SSF47336">
    <property type="entry name" value="ACP-like"/>
    <property type="match status" value="1"/>
</dbReference>
<gene>
    <name evidence="4" type="primary">nodF</name>
</gene>
<feature type="domain" description="Carrier" evidence="3">
    <location>
        <begin position="25"/>
        <end position="106"/>
    </location>
</feature>
<dbReference type="Gene3D" id="1.10.1200.10">
    <property type="entry name" value="ACP-like"/>
    <property type="match status" value="1"/>
</dbReference>
<evidence type="ECO:0000256" key="2">
    <source>
        <dbReference type="ARBA" id="ARBA00022553"/>
    </source>
</evidence>
<evidence type="ECO:0000313" key="4">
    <source>
        <dbReference type="EMBL" id="AFJ42523.1"/>
    </source>
</evidence>
<evidence type="ECO:0000259" key="3">
    <source>
        <dbReference type="PROSITE" id="PS50075"/>
    </source>
</evidence>
<dbReference type="PROSITE" id="PS00012">
    <property type="entry name" value="PHOSPHOPANTETHEINE"/>
    <property type="match status" value="1"/>
</dbReference>
<dbReference type="AlphaFoldDB" id="I2AWI1"/>
<name>I2AWI1_MESPL</name>
<organism evidence="4">
    <name type="scientific">Mesorhizobium plurifarium</name>
    <dbReference type="NCBI Taxonomy" id="69974"/>
    <lineage>
        <taxon>Bacteria</taxon>
        <taxon>Pseudomonadati</taxon>
        <taxon>Pseudomonadota</taxon>
        <taxon>Alphaproteobacteria</taxon>
        <taxon>Hyphomicrobiales</taxon>
        <taxon>Phyllobacteriaceae</taxon>
        <taxon>Mesorhizobium</taxon>
    </lineage>
</organism>
<dbReference type="InterPro" id="IPR009081">
    <property type="entry name" value="PP-bd_ACP"/>
</dbReference>
<sequence>MSDTRRRLREPHSDRSKMPDQFANNIIALIKNRAVSNGADIDTDLVGADITTATKLTSLGVDSLGMADILWDLEQAHGIKIDFNTADAWSNLESVGDVVEAVRSFLNKED</sequence>
<keyword evidence="1" id="KW-0596">Phosphopantetheine</keyword>
<dbReference type="InterPro" id="IPR036736">
    <property type="entry name" value="ACP-like_sf"/>
</dbReference>
<reference evidence="4" key="1">
    <citation type="journal article" date="2012" name="Mol. Plant Microbe Interact.">
        <title>Nonlegume Parasponia andersonii deploys a broad rhizobium host range strategy resulting in largely variable symbiotic effectiveness.</title>
        <authorList>
            <person name="Op den Camp R.H."/>
            <person name="Polone E."/>
            <person name="Fedorova E."/>
            <person name="Roelofsen W."/>
            <person name="Squartini A."/>
            <person name="Op den Camp H.J."/>
            <person name="Bisseling T."/>
            <person name="Geurts R."/>
        </authorList>
    </citation>
    <scope>NUCLEOTIDE SEQUENCE</scope>
    <source>
        <strain evidence="4">WUR2</strain>
    </source>
</reference>